<dbReference type="InterPro" id="IPR002110">
    <property type="entry name" value="Ankyrin_rpt"/>
</dbReference>
<dbReference type="EMBL" id="CAJOBH010109169">
    <property type="protein sequence ID" value="CAF4652686.1"/>
    <property type="molecule type" value="Genomic_DNA"/>
</dbReference>
<accession>A0A8S2ZSN5</accession>
<evidence type="ECO:0000313" key="2">
    <source>
        <dbReference type="EMBL" id="CAF4572030.1"/>
    </source>
</evidence>
<dbReference type="Proteomes" id="UP000681720">
    <property type="component" value="Unassembled WGS sequence"/>
</dbReference>
<dbReference type="SUPFAM" id="SSF48403">
    <property type="entry name" value="Ankyrin repeat"/>
    <property type="match status" value="1"/>
</dbReference>
<dbReference type="Gene3D" id="1.25.40.20">
    <property type="entry name" value="Ankyrin repeat-containing domain"/>
    <property type="match status" value="1"/>
</dbReference>
<dbReference type="Pfam" id="PF13637">
    <property type="entry name" value="Ank_4"/>
    <property type="match status" value="1"/>
</dbReference>
<evidence type="ECO:0000313" key="4">
    <source>
        <dbReference type="EMBL" id="CAF4652686.1"/>
    </source>
</evidence>
<dbReference type="EMBL" id="CAJOBJ010108588">
    <property type="protein sequence ID" value="CAF4620455.1"/>
    <property type="molecule type" value="Genomic_DNA"/>
</dbReference>
<sequence length="67" mass="7546">MVAALHGHEDIVRILFEHCKPEYQVELEGTIILDNQTILEGITALYCACYRAKFAVARLLIETGRAN</sequence>
<feature type="non-terminal residue" evidence="4">
    <location>
        <position position="67"/>
    </location>
</feature>
<evidence type="ECO:0000313" key="1">
    <source>
        <dbReference type="EMBL" id="CAF4437462.1"/>
    </source>
</evidence>
<organism evidence="4 5">
    <name type="scientific">Rotaria magnacalcarata</name>
    <dbReference type="NCBI Taxonomy" id="392030"/>
    <lineage>
        <taxon>Eukaryota</taxon>
        <taxon>Metazoa</taxon>
        <taxon>Spiralia</taxon>
        <taxon>Gnathifera</taxon>
        <taxon>Rotifera</taxon>
        <taxon>Eurotatoria</taxon>
        <taxon>Bdelloidea</taxon>
        <taxon>Philodinida</taxon>
        <taxon>Philodinidae</taxon>
        <taxon>Rotaria</taxon>
    </lineage>
</organism>
<proteinExistence type="predicted"/>
<dbReference type="AlphaFoldDB" id="A0A8S2ZSN5"/>
<evidence type="ECO:0000313" key="5">
    <source>
        <dbReference type="Proteomes" id="UP000681967"/>
    </source>
</evidence>
<comment type="caution">
    <text evidence="4">The sequence shown here is derived from an EMBL/GenBank/DDBJ whole genome shotgun (WGS) entry which is preliminary data.</text>
</comment>
<dbReference type="Proteomes" id="UP000681967">
    <property type="component" value="Unassembled WGS sequence"/>
</dbReference>
<gene>
    <name evidence="1" type="ORF">BYL167_LOCUS33170</name>
    <name evidence="4" type="ORF">BYL167_LOCUS42240</name>
    <name evidence="2" type="ORF">GIL414_LOCUS37712</name>
    <name evidence="3" type="ORF">GIL414_LOCUS39749</name>
</gene>
<dbReference type="EMBL" id="CAJOBJ010097608">
    <property type="protein sequence ID" value="CAF4572030.1"/>
    <property type="molecule type" value="Genomic_DNA"/>
</dbReference>
<dbReference type="EMBL" id="CAJOBH010063639">
    <property type="protein sequence ID" value="CAF4437462.1"/>
    <property type="molecule type" value="Genomic_DNA"/>
</dbReference>
<evidence type="ECO:0000313" key="3">
    <source>
        <dbReference type="EMBL" id="CAF4620455.1"/>
    </source>
</evidence>
<protein>
    <submittedName>
        <fullName evidence="4">Uncharacterized protein</fullName>
    </submittedName>
</protein>
<reference evidence="4" key="1">
    <citation type="submission" date="2021-02" db="EMBL/GenBank/DDBJ databases">
        <authorList>
            <person name="Nowell W R."/>
        </authorList>
    </citation>
    <scope>NUCLEOTIDE SEQUENCE</scope>
</reference>
<dbReference type="InterPro" id="IPR036770">
    <property type="entry name" value="Ankyrin_rpt-contain_sf"/>
</dbReference>
<name>A0A8S2ZSN5_9BILA</name>